<comment type="caution">
    <text evidence="2">The sequence shown here is derived from an EMBL/GenBank/DDBJ whole genome shotgun (WGS) entry which is preliminary data.</text>
</comment>
<evidence type="ECO:0000313" key="3">
    <source>
        <dbReference type="Proteomes" id="UP000809273"/>
    </source>
</evidence>
<gene>
    <name evidence="2" type="ORF">JW984_16700</name>
</gene>
<protein>
    <submittedName>
        <fullName evidence="2">Uncharacterized protein</fullName>
    </submittedName>
</protein>
<sequence length="229" mass="25291">MAKNGKGGDKKTGGGDKTGSIDDYNEGMELLDKALNELSGGDKGGAREDFVKACESFKAAVGKKVFFPEAYYGWGESLKQIAKIDDDETLSEEAIEKYMASGLQFVVDGRLMERPFIDAHNIGPKDKRHRMIFALYILTMQVIKGKVMDNNETDLLQDIRATLTSPPVILTLVDTLISEKKERQSIKEDDDLIAIATKILINVLIDNDVTKPEGPADDMSENSDNKKLN</sequence>
<evidence type="ECO:0000256" key="1">
    <source>
        <dbReference type="SAM" id="MobiDB-lite"/>
    </source>
</evidence>
<dbReference type="EMBL" id="JAFGIX010000090">
    <property type="protein sequence ID" value="MBN1574837.1"/>
    <property type="molecule type" value="Genomic_DNA"/>
</dbReference>
<name>A0A9D8KI81_9DELT</name>
<reference evidence="2" key="2">
    <citation type="submission" date="2021-01" db="EMBL/GenBank/DDBJ databases">
        <authorList>
            <person name="Hahn C.R."/>
            <person name="Youssef N.H."/>
            <person name="Elshahed M."/>
        </authorList>
    </citation>
    <scope>NUCLEOTIDE SEQUENCE</scope>
    <source>
        <strain evidence="2">Zod_Metabat.24</strain>
    </source>
</reference>
<evidence type="ECO:0000313" key="2">
    <source>
        <dbReference type="EMBL" id="MBN1574837.1"/>
    </source>
</evidence>
<accession>A0A9D8KI81</accession>
<organism evidence="2 3">
    <name type="scientific">Candidatus Zymogenus saltonus</name>
    <dbReference type="NCBI Taxonomy" id="2844893"/>
    <lineage>
        <taxon>Bacteria</taxon>
        <taxon>Deltaproteobacteria</taxon>
        <taxon>Candidatus Zymogenia</taxon>
        <taxon>Candidatus Zymogeniales</taxon>
        <taxon>Candidatus Zymogenaceae</taxon>
        <taxon>Candidatus Zymogenus</taxon>
    </lineage>
</organism>
<dbReference type="Proteomes" id="UP000809273">
    <property type="component" value="Unassembled WGS sequence"/>
</dbReference>
<dbReference type="AlphaFoldDB" id="A0A9D8KI81"/>
<proteinExistence type="predicted"/>
<feature type="compositionally biased region" description="Basic and acidic residues" evidence="1">
    <location>
        <begin position="1"/>
        <end position="14"/>
    </location>
</feature>
<reference evidence="2" key="1">
    <citation type="journal article" date="2021" name="Environ. Microbiol.">
        <title>Genomic characterization of three novel Desulfobacterota classes expand the metabolic and phylogenetic diversity of the phylum.</title>
        <authorList>
            <person name="Murphy C.L."/>
            <person name="Biggerstaff J."/>
            <person name="Eichhorn A."/>
            <person name="Ewing E."/>
            <person name="Shahan R."/>
            <person name="Soriano D."/>
            <person name="Stewart S."/>
            <person name="VanMol K."/>
            <person name="Walker R."/>
            <person name="Walters P."/>
            <person name="Elshahed M.S."/>
            <person name="Youssef N.H."/>
        </authorList>
    </citation>
    <scope>NUCLEOTIDE SEQUENCE</scope>
    <source>
        <strain evidence="2">Zod_Metabat.24</strain>
    </source>
</reference>
<feature type="region of interest" description="Disordered" evidence="1">
    <location>
        <begin position="1"/>
        <end position="22"/>
    </location>
</feature>